<dbReference type="AlphaFoldDB" id="A0A2U8H5X9"/>
<dbReference type="PROSITE" id="PS50109">
    <property type="entry name" value="HIS_KIN"/>
    <property type="match status" value="1"/>
</dbReference>
<evidence type="ECO:0000256" key="11">
    <source>
        <dbReference type="ARBA" id="ARBA00022840"/>
    </source>
</evidence>
<feature type="domain" description="HAMP" evidence="18">
    <location>
        <begin position="223"/>
        <end position="275"/>
    </location>
</feature>
<feature type="region of interest" description="Disordered" evidence="15">
    <location>
        <begin position="1"/>
        <end position="42"/>
    </location>
</feature>
<dbReference type="CDD" id="cd00082">
    <property type="entry name" value="HisKA"/>
    <property type="match status" value="1"/>
</dbReference>
<keyword evidence="8 16" id="KW-0812">Transmembrane</keyword>
<keyword evidence="4" id="KW-1003">Cell membrane</keyword>
<dbReference type="Gene3D" id="1.10.287.130">
    <property type="match status" value="1"/>
</dbReference>
<dbReference type="SUPFAM" id="SSF47384">
    <property type="entry name" value="Homodimeric domain of signal transducing histidine kinase"/>
    <property type="match status" value="1"/>
</dbReference>
<keyword evidence="13" id="KW-0902">Two-component regulatory system</keyword>
<evidence type="ECO:0000256" key="4">
    <source>
        <dbReference type="ARBA" id="ARBA00022475"/>
    </source>
</evidence>
<evidence type="ECO:0000256" key="16">
    <source>
        <dbReference type="SAM" id="Phobius"/>
    </source>
</evidence>
<proteinExistence type="predicted"/>
<feature type="transmembrane region" description="Helical" evidence="16">
    <location>
        <begin position="203"/>
        <end position="222"/>
    </location>
</feature>
<dbReference type="SMART" id="SM00387">
    <property type="entry name" value="HATPase_c"/>
    <property type="match status" value="1"/>
</dbReference>
<reference evidence="19 20" key="1">
    <citation type="submission" date="2017-06" db="EMBL/GenBank/DDBJ databases">
        <title>Azoarcus sp. TSNA42 complete genome sequence.</title>
        <authorList>
            <person name="Woo J.-H."/>
            <person name="Kim H.-S."/>
        </authorList>
    </citation>
    <scope>NUCLEOTIDE SEQUENCE [LARGE SCALE GENOMIC DNA]</scope>
    <source>
        <strain evidence="19 20">TSNA42</strain>
    </source>
</reference>
<keyword evidence="9" id="KW-0547">Nucleotide-binding</keyword>
<dbReference type="InterPro" id="IPR050980">
    <property type="entry name" value="2C_sensor_his_kinase"/>
</dbReference>
<evidence type="ECO:0000259" key="17">
    <source>
        <dbReference type="PROSITE" id="PS50109"/>
    </source>
</evidence>
<organism evidence="19 20">
    <name type="scientific">Parazoarcus communis</name>
    <dbReference type="NCBI Taxonomy" id="41977"/>
    <lineage>
        <taxon>Bacteria</taxon>
        <taxon>Pseudomonadati</taxon>
        <taxon>Pseudomonadota</taxon>
        <taxon>Betaproteobacteria</taxon>
        <taxon>Rhodocyclales</taxon>
        <taxon>Zoogloeaceae</taxon>
        <taxon>Parazoarcus</taxon>
    </lineage>
</organism>
<evidence type="ECO:0000256" key="10">
    <source>
        <dbReference type="ARBA" id="ARBA00022777"/>
    </source>
</evidence>
<feature type="transmembrane region" description="Helical" evidence="16">
    <location>
        <begin position="54"/>
        <end position="77"/>
    </location>
</feature>
<dbReference type="GO" id="GO:0000155">
    <property type="term" value="F:phosphorelay sensor kinase activity"/>
    <property type="evidence" value="ECO:0007669"/>
    <property type="project" value="InterPro"/>
</dbReference>
<keyword evidence="14 16" id="KW-0472">Membrane</keyword>
<evidence type="ECO:0000259" key="18">
    <source>
        <dbReference type="PROSITE" id="PS50885"/>
    </source>
</evidence>
<evidence type="ECO:0000256" key="13">
    <source>
        <dbReference type="ARBA" id="ARBA00023012"/>
    </source>
</evidence>
<evidence type="ECO:0000313" key="20">
    <source>
        <dbReference type="Proteomes" id="UP000244902"/>
    </source>
</evidence>
<dbReference type="Gene3D" id="3.30.565.10">
    <property type="entry name" value="Histidine kinase-like ATPase, C-terminal domain"/>
    <property type="match status" value="1"/>
</dbReference>
<evidence type="ECO:0000256" key="3">
    <source>
        <dbReference type="ARBA" id="ARBA00012438"/>
    </source>
</evidence>
<dbReference type="OrthoDB" id="9804645at2"/>
<dbReference type="EMBL" id="CP022188">
    <property type="protein sequence ID" value="AWI80940.1"/>
    <property type="molecule type" value="Genomic_DNA"/>
</dbReference>
<dbReference type="CDD" id="cd06225">
    <property type="entry name" value="HAMP"/>
    <property type="match status" value="1"/>
</dbReference>
<dbReference type="Pfam" id="PF00672">
    <property type="entry name" value="HAMP"/>
    <property type="match status" value="1"/>
</dbReference>
<dbReference type="PANTHER" id="PTHR44936">
    <property type="entry name" value="SENSOR PROTEIN CREC"/>
    <property type="match status" value="1"/>
</dbReference>
<dbReference type="InterPro" id="IPR004358">
    <property type="entry name" value="Sig_transdc_His_kin-like_C"/>
</dbReference>
<comment type="subcellular location">
    <subcellularLocation>
        <location evidence="2">Cell inner membrane</location>
        <topology evidence="2">Multi-pass membrane protein</topology>
    </subcellularLocation>
</comment>
<evidence type="ECO:0000256" key="5">
    <source>
        <dbReference type="ARBA" id="ARBA00022519"/>
    </source>
</evidence>
<evidence type="ECO:0000256" key="9">
    <source>
        <dbReference type="ARBA" id="ARBA00022741"/>
    </source>
</evidence>
<evidence type="ECO:0000313" key="19">
    <source>
        <dbReference type="EMBL" id="AWI80940.1"/>
    </source>
</evidence>
<dbReference type="PROSITE" id="PS50885">
    <property type="entry name" value="HAMP"/>
    <property type="match status" value="1"/>
</dbReference>
<evidence type="ECO:0000256" key="7">
    <source>
        <dbReference type="ARBA" id="ARBA00022679"/>
    </source>
</evidence>
<keyword evidence="10 19" id="KW-0418">Kinase</keyword>
<dbReference type="InterPro" id="IPR003661">
    <property type="entry name" value="HisK_dim/P_dom"/>
</dbReference>
<dbReference type="GO" id="GO:0005886">
    <property type="term" value="C:plasma membrane"/>
    <property type="evidence" value="ECO:0007669"/>
    <property type="project" value="UniProtKB-SubCell"/>
</dbReference>
<dbReference type="Gene3D" id="1.10.8.500">
    <property type="entry name" value="HAMP domain in histidine kinase"/>
    <property type="match status" value="1"/>
</dbReference>
<evidence type="ECO:0000256" key="8">
    <source>
        <dbReference type="ARBA" id="ARBA00022692"/>
    </source>
</evidence>
<dbReference type="SUPFAM" id="SSF158472">
    <property type="entry name" value="HAMP domain-like"/>
    <property type="match status" value="1"/>
</dbReference>
<evidence type="ECO:0000256" key="6">
    <source>
        <dbReference type="ARBA" id="ARBA00022553"/>
    </source>
</evidence>
<dbReference type="GO" id="GO:0005524">
    <property type="term" value="F:ATP binding"/>
    <property type="evidence" value="ECO:0007669"/>
    <property type="project" value="UniProtKB-KW"/>
</dbReference>
<dbReference type="SUPFAM" id="SSF55874">
    <property type="entry name" value="ATPase domain of HSP90 chaperone/DNA topoisomerase II/histidine kinase"/>
    <property type="match status" value="1"/>
</dbReference>
<dbReference type="Gene3D" id="3.30.450.300">
    <property type="entry name" value="Sensor histidine kinase RisS, periplasmic domain"/>
    <property type="match status" value="1"/>
</dbReference>
<accession>A0A2U8H5X9</accession>
<protein>
    <recommendedName>
        <fullName evidence="3">histidine kinase</fullName>
        <ecNumber evidence="3">2.7.13.3</ecNumber>
    </recommendedName>
</protein>
<gene>
    <name evidence="19" type="ORF">CEW87_17180</name>
</gene>
<evidence type="ECO:0000256" key="15">
    <source>
        <dbReference type="SAM" id="MobiDB-lite"/>
    </source>
</evidence>
<dbReference type="SMART" id="SM00388">
    <property type="entry name" value="HisKA"/>
    <property type="match status" value="1"/>
</dbReference>
<keyword evidence="11" id="KW-0067">ATP-binding</keyword>
<evidence type="ECO:0000256" key="1">
    <source>
        <dbReference type="ARBA" id="ARBA00000085"/>
    </source>
</evidence>
<dbReference type="InterPro" id="IPR005467">
    <property type="entry name" value="His_kinase_dom"/>
</dbReference>
<keyword evidence="5" id="KW-0997">Cell inner membrane</keyword>
<evidence type="ECO:0000256" key="14">
    <source>
        <dbReference type="ARBA" id="ARBA00023136"/>
    </source>
</evidence>
<dbReference type="InterPro" id="IPR003660">
    <property type="entry name" value="HAMP_dom"/>
</dbReference>
<comment type="catalytic activity">
    <reaction evidence="1">
        <text>ATP + protein L-histidine = ADP + protein N-phospho-L-histidine.</text>
        <dbReference type="EC" id="2.7.13.3"/>
    </reaction>
</comment>
<dbReference type="PANTHER" id="PTHR44936:SF5">
    <property type="entry name" value="SENSOR HISTIDINE KINASE ENVZ"/>
    <property type="match status" value="1"/>
</dbReference>
<feature type="compositionally biased region" description="Polar residues" evidence="15">
    <location>
        <begin position="12"/>
        <end position="30"/>
    </location>
</feature>
<feature type="domain" description="Histidine kinase" evidence="17">
    <location>
        <begin position="283"/>
        <end position="484"/>
    </location>
</feature>
<dbReference type="PRINTS" id="PR00344">
    <property type="entry name" value="BCTRLSENSOR"/>
</dbReference>
<evidence type="ECO:0000256" key="2">
    <source>
        <dbReference type="ARBA" id="ARBA00004429"/>
    </source>
</evidence>
<dbReference type="Proteomes" id="UP000244902">
    <property type="component" value="Chromosome"/>
</dbReference>
<dbReference type="Pfam" id="PF00512">
    <property type="entry name" value="HisKA"/>
    <property type="match status" value="1"/>
</dbReference>
<dbReference type="InterPro" id="IPR038421">
    <property type="entry name" value="RisS_PPD_sf"/>
</dbReference>
<dbReference type="CDD" id="cd00075">
    <property type="entry name" value="HATPase"/>
    <property type="match status" value="1"/>
</dbReference>
<sequence>MIPPSRAISRPSGDSATSLCRTTTSRQAVTDSERPAQTGAPRLRTLPGWLPRTLLWQTFLLVALLLTLALAAWSQIFRYFEEAPRARDLAQMVVSVVNLTRTALINADSARRRELLIELAALEGIRVYPAEASDEIQPLPDSRPMRLLIAEVRRSLGEHTRFASRWKTLDGFWISFRLDPDDRDEYWAMVPPDRIEKPHALEWLSWGGAALLAALLGAYLIVSRIGAPLRQMARAARVVGSGQTPQALPETGPQEIAVVARAFNQMAGDLARTDADRALILAGVSHDLRTPLARLRLGVEMSGAPEDEVTAMVTDIEEMDRIIGQFLDFGRGAPQEPPQAIDLTALVADLAEPYRLRGVALNLSLPDQLEAPGRSLSLRRALANLIDNALRYAGEDKPLDVTLFEEGGAACIEVADRGPGIPEDQVERMRHPFTRLEGARSNTKGAGLGLAIVERVIRAHEGRLDLLPREGGGLRAILRIPLTSSSSSRVRMPAVTAGAHRA</sequence>
<dbReference type="SMART" id="SM00304">
    <property type="entry name" value="HAMP"/>
    <property type="match status" value="1"/>
</dbReference>
<name>A0A2U8H5X9_9RHOO</name>
<keyword evidence="12 16" id="KW-1133">Transmembrane helix</keyword>
<keyword evidence="6" id="KW-0597">Phosphoprotein</keyword>
<keyword evidence="7" id="KW-0808">Transferase</keyword>
<dbReference type="InterPro" id="IPR032408">
    <property type="entry name" value="RisS_PPD"/>
</dbReference>
<dbReference type="Pfam" id="PF02518">
    <property type="entry name" value="HATPase_c"/>
    <property type="match status" value="1"/>
</dbReference>
<evidence type="ECO:0000256" key="12">
    <source>
        <dbReference type="ARBA" id="ARBA00022989"/>
    </source>
</evidence>
<dbReference type="InterPro" id="IPR003594">
    <property type="entry name" value="HATPase_dom"/>
</dbReference>
<dbReference type="Pfam" id="PF16524">
    <property type="entry name" value="RisS_PPD"/>
    <property type="match status" value="1"/>
</dbReference>
<dbReference type="EC" id="2.7.13.3" evidence="3"/>
<dbReference type="InterPro" id="IPR036890">
    <property type="entry name" value="HATPase_C_sf"/>
</dbReference>
<dbReference type="InterPro" id="IPR036097">
    <property type="entry name" value="HisK_dim/P_sf"/>
</dbReference>